<reference evidence="2" key="1">
    <citation type="journal article" date="2020" name="Fungal Divers.">
        <title>Resolving the Mortierellaceae phylogeny through synthesis of multi-gene phylogenetics and phylogenomics.</title>
        <authorList>
            <person name="Vandepol N."/>
            <person name="Liber J."/>
            <person name="Desiro A."/>
            <person name="Na H."/>
            <person name="Kennedy M."/>
            <person name="Barry K."/>
            <person name="Grigoriev I.V."/>
            <person name="Miller A.N."/>
            <person name="O'Donnell K."/>
            <person name="Stajich J.E."/>
            <person name="Bonito G."/>
        </authorList>
    </citation>
    <scope>NUCLEOTIDE SEQUENCE</scope>
    <source>
        <strain evidence="2">BC1065</strain>
    </source>
</reference>
<dbReference type="AlphaFoldDB" id="A0A9P6TZ39"/>
<gene>
    <name evidence="2" type="ORF">DFQ27_007877</name>
</gene>
<dbReference type="InterPro" id="IPR029903">
    <property type="entry name" value="RmlD-like-bd"/>
</dbReference>
<name>A0A9P6TZ39_9FUNG</name>
<dbReference type="GO" id="GO:0006556">
    <property type="term" value="P:S-adenosylmethionine biosynthetic process"/>
    <property type="evidence" value="ECO:0007669"/>
    <property type="project" value="TreeGrafter"/>
</dbReference>
<comment type="caution">
    <text evidence="2">The sequence shown here is derived from an EMBL/GenBank/DDBJ whole genome shotgun (WGS) entry which is preliminary data.</text>
</comment>
<dbReference type="GO" id="GO:0048269">
    <property type="term" value="C:methionine adenosyltransferase complex"/>
    <property type="evidence" value="ECO:0007669"/>
    <property type="project" value="TreeGrafter"/>
</dbReference>
<dbReference type="Pfam" id="PF04321">
    <property type="entry name" value="RmlD_sub_bind"/>
    <property type="match status" value="1"/>
</dbReference>
<dbReference type="CDD" id="cd05254">
    <property type="entry name" value="dTDP_HR_like_SDR_e"/>
    <property type="match status" value="1"/>
</dbReference>
<feature type="domain" description="RmlD-like substrate binding" evidence="1">
    <location>
        <begin position="5"/>
        <end position="282"/>
    </location>
</feature>
<dbReference type="GO" id="GO:0048270">
    <property type="term" value="F:methionine adenosyltransferase regulator activity"/>
    <property type="evidence" value="ECO:0007669"/>
    <property type="project" value="TreeGrafter"/>
</dbReference>
<dbReference type="InterPro" id="IPR036291">
    <property type="entry name" value="NAD(P)-bd_dom_sf"/>
</dbReference>
<dbReference type="OrthoDB" id="6235964at2759"/>
<evidence type="ECO:0000313" key="3">
    <source>
        <dbReference type="Proteomes" id="UP000807716"/>
    </source>
</evidence>
<sequence length="301" mass="33812">MLSLRVIVTGASGLLGRAVLKEFKKAGHECQGLAFSRAKGDLKKLDLEDEGAVEAFIDEYRPDVIVHCAAERRPDVVEKNPEAVRNLNVQVPRVLAELTNDRGIMLIYISTDYVFDGTKAPYDVRDKPHPLNVYGETKLQGEIEIKKYNTAAILLRVPILYGETEYNGESAVNILIDQVKDQAKTVSMDHYAIRYPTNVADVAHVIKDLAVRVRLEKVFISGILHFSAEEKFTKYEMCEVIARALDTSIDHLQANSVAPKANETPRPYDCHLSNRCLKGLGINTTCVKFEDWMKQWLAKGH</sequence>
<dbReference type="FunFam" id="3.40.50.720:FF:000357">
    <property type="entry name" value="Methionine adenosyltransferase 2 subunit beta"/>
    <property type="match status" value="1"/>
</dbReference>
<evidence type="ECO:0000259" key="1">
    <source>
        <dbReference type="Pfam" id="PF04321"/>
    </source>
</evidence>
<dbReference type="PANTHER" id="PTHR10491">
    <property type="entry name" value="DTDP-4-DEHYDRORHAMNOSE REDUCTASE"/>
    <property type="match status" value="1"/>
</dbReference>
<dbReference type="Gene3D" id="3.40.50.720">
    <property type="entry name" value="NAD(P)-binding Rossmann-like Domain"/>
    <property type="match status" value="1"/>
</dbReference>
<dbReference type="EMBL" id="JAAAJB010000635">
    <property type="protein sequence ID" value="KAG0252737.1"/>
    <property type="molecule type" value="Genomic_DNA"/>
</dbReference>
<dbReference type="InterPro" id="IPR005913">
    <property type="entry name" value="dTDP_dehydrorham_reduct"/>
</dbReference>
<keyword evidence="3" id="KW-1185">Reference proteome</keyword>
<evidence type="ECO:0000313" key="2">
    <source>
        <dbReference type="EMBL" id="KAG0252737.1"/>
    </source>
</evidence>
<organism evidence="2 3">
    <name type="scientific">Actinomortierella ambigua</name>
    <dbReference type="NCBI Taxonomy" id="1343610"/>
    <lineage>
        <taxon>Eukaryota</taxon>
        <taxon>Fungi</taxon>
        <taxon>Fungi incertae sedis</taxon>
        <taxon>Mucoromycota</taxon>
        <taxon>Mortierellomycotina</taxon>
        <taxon>Mortierellomycetes</taxon>
        <taxon>Mortierellales</taxon>
        <taxon>Mortierellaceae</taxon>
        <taxon>Actinomortierella</taxon>
    </lineage>
</organism>
<protein>
    <recommendedName>
        <fullName evidence="1">RmlD-like substrate binding domain-containing protein</fullName>
    </recommendedName>
</protein>
<dbReference type="SUPFAM" id="SSF51735">
    <property type="entry name" value="NAD(P)-binding Rossmann-fold domains"/>
    <property type="match status" value="1"/>
</dbReference>
<dbReference type="PANTHER" id="PTHR10491:SF4">
    <property type="entry name" value="METHIONINE ADENOSYLTRANSFERASE 2 SUBUNIT BETA"/>
    <property type="match status" value="1"/>
</dbReference>
<dbReference type="Proteomes" id="UP000807716">
    <property type="component" value="Unassembled WGS sequence"/>
</dbReference>
<proteinExistence type="predicted"/>
<accession>A0A9P6TZ39</accession>